<dbReference type="InterPro" id="IPR036388">
    <property type="entry name" value="WH-like_DNA-bd_sf"/>
</dbReference>
<comment type="caution">
    <text evidence="6">The sequence shown here is derived from an EMBL/GenBank/DDBJ whole genome shotgun (WGS) entry which is preliminary data.</text>
</comment>
<evidence type="ECO:0000256" key="1">
    <source>
        <dbReference type="ARBA" id="ARBA00009437"/>
    </source>
</evidence>
<dbReference type="PANTHER" id="PTHR30126:SF81">
    <property type="entry name" value="HTH-TYPE TRANSCRIPTIONAL REGULATOR ILVY"/>
    <property type="match status" value="1"/>
</dbReference>
<proteinExistence type="inferred from homology"/>
<dbReference type="Pfam" id="PF03466">
    <property type="entry name" value="LysR_substrate"/>
    <property type="match status" value="1"/>
</dbReference>
<dbReference type="Gene3D" id="1.10.10.10">
    <property type="entry name" value="Winged helix-like DNA-binding domain superfamily/Winged helix DNA-binding domain"/>
    <property type="match status" value="1"/>
</dbReference>
<evidence type="ECO:0000256" key="4">
    <source>
        <dbReference type="ARBA" id="ARBA00023163"/>
    </source>
</evidence>
<evidence type="ECO:0000313" key="7">
    <source>
        <dbReference type="Proteomes" id="UP000253872"/>
    </source>
</evidence>
<keyword evidence="4" id="KW-0804">Transcription</keyword>
<name>A0A369YCL2_9PAST</name>
<feature type="domain" description="HTH lysR-type" evidence="5">
    <location>
        <begin position="1"/>
        <end position="58"/>
    </location>
</feature>
<dbReference type="NCBIfam" id="NF008722">
    <property type="entry name" value="PRK11716.1"/>
    <property type="match status" value="1"/>
</dbReference>
<keyword evidence="2" id="KW-0805">Transcription regulation</keyword>
<dbReference type="InterPro" id="IPR005119">
    <property type="entry name" value="LysR_subst-bd"/>
</dbReference>
<reference evidence="6 7" key="1">
    <citation type="submission" date="2018-05" db="EMBL/GenBank/DDBJ databases">
        <title>Draft Genome Sequences for a Diverse set of 7 Haemophilus Species.</title>
        <authorList>
            <person name="Nichols M."/>
            <person name="Topaz N."/>
            <person name="Wang X."/>
            <person name="Wang X."/>
            <person name="Boxrud D."/>
        </authorList>
    </citation>
    <scope>NUCLEOTIDE SEQUENCE [LARGE SCALE GENOMIC DNA]</scope>
    <source>
        <strain evidence="6 7">C2002001239</strain>
    </source>
</reference>
<dbReference type="Pfam" id="PF00126">
    <property type="entry name" value="HTH_1"/>
    <property type="match status" value="1"/>
</dbReference>
<dbReference type="SUPFAM" id="SSF46785">
    <property type="entry name" value="Winged helix' DNA-binding domain"/>
    <property type="match status" value="1"/>
</dbReference>
<evidence type="ECO:0000259" key="5">
    <source>
        <dbReference type="PROSITE" id="PS50931"/>
    </source>
</evidence>
<dbReference type="Proteomes" id="UP000253872">
    <property type="component" value="Unassembled WGS sequence"/>
</dbReference>
<dbReference type="PANTHER" id="PTHR30126">
    <property type="entry name" value="HTH-TYPE TRANSCRIPTIONAL REGULATOR"/>
    <property type="match status" value="1"/>
</dbReference>
<dbReference type="RefSeq" id="WP_111403162.1">
    <property type="nucleotide sequence ID" value="NZ_QEPN01000004.1"/>
</dbReference>
<dbReference type="FunFam" id="1.10.10.10:FF:000001">
    <property type="entry name" value="LysR family transcriptional regulator"/>
    <property type="match status" value="1"/>
</dbReference>
<dbReference type="InterPro" id="IPR037404">
    <property type="entry name" value="IlvY_PBP2"/>
</dbReference>
<gene>
    <name evidence="6" type="ORF">DPV93_06680</name>
</gene>
<dbReference type="STRING" id="1035839.GCA_000238795_01092"/>
<dbReference type="InterPro" id="IPR000847">
    <property type="entry name" value="LysR_HTH_N"/>
</dbReference>
<dbReference type="PROSITE" id="PS50931">
    <property type="entry name" value="HTH_LYSR"/>
    <property type="match status" value="1"/>
</dbReference>
<evidence type="ECO:0000313" key="6">
    <source>
        <dbReference type="EMBL" id="RDE72027.1"/>
    </source>
</evidence>
<dbReference type="GO" id="GO:0003700">
    <property type="term" value="F:DNA-binding transcription factor activity"/>
    <property type="evidence" value="ECO:0007669"/>
    <property type="project" value="InterPro"/>
</dbReference>
<dbReference type="AlphaFoldDB" id="A0A369YCL2"/>
<accession>A0A369YCL2</accession>
<dbReference type="SUPFAM" id="SSF53850">
    <property type="entry name" value="Periplasmic binding protein-like II"/>
    <property type="match status" value="1"/>
</dbReference>
<sequence>MEFQHLKLFIDLAQSRSFIRTAEKNYMSASTLTRQIQRIEEKIGQPLFIRDNRQVHLTDAGRKFLEFANQSWAHWQQFQHQLSSNQTELEGELKLFCSVTATYSHLPTILERFRQRHPKVEIKLNTGDPSQALSNVQSMQADLSLAGKPESLPANIDFHYIDEIKLSLIVPRIACAATQLLQQQPINWQEMPFILPLDGPARKRIDHWFKTQKIKSPKIYATVAGHEGIVPMVALGCGVALLPDVVIQHSPANSQVSYFHLPVPIEPFELGVCVQHKRLQEPVLNAFWTLLAQSQAG</sequence>
<dbReference type="InterPro" id="IPR036390">
    <property type="entry name" value="WH_DNA-bd_sf"/>
</dbReference>
<dbReference type="EMBL" id="QEPN01000004">
    <property type="protein sequence ID" value="RDE72027.1"/>
    <property type="molecule type" value="Genomic_DNA"/>
</dbReference>
<evidence type="ECO:0000256" key="3">
    <source>
        <dbReference type="ARBA" id="ARBA00023125"/>
    </source>
</evidence>
<dbReference type="GO" id="GO:0000976">
    <property type="term" value="F:transcription cis-regulatory region binding"/>
    <property type="evidence" value="ECO:0007669"/>
    <property type="project" value="TreeGrafter"/>
</dbReference>
<evidence type="ECO:0000256" key="2">
    <source>
        <dbReference type="ARBA" id="ARBA00023015"/>
    </source>
</evidence>
<keyword evidence="3" id="KW-0238">DNA-binding</keyword>
<dbReference type="CDD" id="cd08430">
    <property type="entry name" value="PBP2_IlvY"/>
    <property type="match status" value="1"/>
</dbReference>
<comment type="similarity">
    <text evidence="1">Belongs to the LysR transcriptional regulatory family.</text>
</comment>
<protein>
    <submittedName>
        <fullName evidence="6">HTH-type transcriptional activator IlvY</fullName>
    </submittedName>
</protein>
<dbReference type="Gene3D" id="3.40.190.290">
    <property type="match status" value="1"/>
</dbReference>
<organism evidence="6 7">
    <name type="scientific">Haemophilus sputorum</name>
    <dbReference type="NCBI Taxonomy" id="1078480"/>
    <lineage>
        <taxon>Bacteria</taxon>
        <taxon>Pseudomonadati</taxon>
        <taxon>Pseudomonadota</taxon>
        <taxon>Gammaproteobacteria</taxon>
        <taxon>Pasteurellales</taxon>
        <taxon>Pasteurellaceae</taxon>
        <taxon>Haemophilus</taxon>
    </lineage>
</organism>